<evidence type="ECO:0000313" key="1">
    <source>
        <dbReference type="EMBL" id="SFQ35058.1"/>
    </source>
</evidence>
<proteinExistence type="predicted"/>
<accession>A0A1I5XSY8</accession>
<evidence type="ECO:0000313" key="2">
    <source>
        <dbReference type="Proteomes" id="UP000182692"/>
    </source>
</evidence>
<dbReference type="AlphaFoldDB" id="A0A1I5XSY8"/>
<reference evidence="1 2" key="1">
    <citation type="submission" date="2016-10" db="EMBL/GenBank/DDBJ databases">
        <authorList>
            <person name="de Groot N.N."/>
        </authorList>
    </citation>
    <scope>NUCLEOTIDE SEQUENCE [LARGE SCALE GENOMIC DNA]</scope>
    <source>
        <strain evidence="1 2">DSM 15893</strain>
    </source>
</reference>
<dbReference type="GeneID" id="35869531"/>
<dbReference type="RefSeq" id="WP_074928900.1">
    <property type="nucleotide sequence ID" value="NZ_FOWR01000074.1"/>
</dbReference>
<dbReference type="OrthoDB" id="9796786at2"/>
<name>A0A1I5XSY8_9GAMM</name>
<gene>
    <name evidence="1" type="ORF">SAMN03084138_04824</name>
</gene>
<dbReference type="Proteomes" id="UP000182692">
    <property type="component" value="Unassembled WGS sequence"/>
</dbReference>
<dbReference type="EMBL" id="FOWR01000074">
    <property type="protein sequence ID" value="SFQ35058.1"/>
    <property type="molecule type" value="Genomic_DNA"/>
</dbReference>
<organism evidence="1 2">
    <name type="scientific">Enterovibrio norvegicus DSM 15893</name>
    <dbReference type="NCBI Taxonomy" id="1121869"/>
    <lineage>
        <taxon>Bacteria</taxon>
        <taxon>Pseudomonadati</taxon>
        <taxon>Pseudomonadota</taxon>
        <taxon>Gammaproteobacteria</taxon>
        <taxon>Vibrionales</taxon>
        <taxon>Vibrionaceae</taxon>
        <taxon>Enterovibrio</taxon>
    </lineage>
</organism>
<sequence>MECVTVTSEQDYKLALKRIEALFDAEPGTPEGDELEMLVCLVEAYEDLHYPI</sequence>
<protein>
    <submittedName>
        <fullName evidence="1">HTH-type transcriptional regulator / antitoxin HigA</fullName>
    </submittedName>
</protein>
<dbReference type="STRING" id="1121869.SAMN03084138_04824"/>